<evidence type="ECO:0000313" key="1">
    <source>
        <dbReference type="EMBL" id="MDP2542257.1"/>
    </source>
</evidence>
<organism evidence="1 2">
    <name type="scientific">Tenacibaculum discolor</name>
    <dbReference type="NCBI Taxonomy" id="361581"/>
    <lineage>
        <taxon>Bacteria</taxon>
        <taxon>Pseudomonadati</taxon>
        <taxon>Bacteroidota</taxon>
        <taxon>Flavobacteriia</taxon>
        <taxon>Flavobacteriales</taxon>
        <taxon>Flavobacteriaceae</taxon>
        <taxon>Tenacibaculum</taxon>
    </lineage>
</organism>
<comment type="caution">
    <text evidence="1">The sequence shown here is derived from an EMBL/GenBank/DDBJ whole genome shotgun (WGS) entry which is preliminary data.</text>
</comment>
<accession>A0ABT9F6A4</accession>
<dbReference type="RefSeq" id="WP_176550588.1">
    <property type="nucleotide sequence ID" value="NZ_JAUYVU010000010.1"/>
</dbReference>
<keyword evidence="2" id="KW-1185">Reference proteome</keyword>
<protein>
    <recommendedName>
        <fullName evidence="3">TonB-dependent receptor-like protein</fullName>
    </recommendedName>
</protein>
<dbReference type="Proteomes" id="UP001242342">
    <property type="component" value="Unassembled WGS sequence"/>
</dbReference>
<name>A0ABT9F6A4_9FLAO</name>
<sequence length="46" mass="5155">MRYKVGVTNLLNSTGLNQNSSNDIYVSNSSCVIQPRVAMFTIKYNL</sequence>
<dbReference type="EMBL" id="JAUYVU010000010">
    <property type="protein sequence ID" value="MDP2542257.1"/>
    <property type="molecule type" value="Genomic_DNA"/>
</dbReference>
<reference evidence="1 2" key="1">
    <citation type="submission" date="2023-07" db="EMBL/GenBank/DDBJ databases">
        <title>Genome content predicts the carbon catabolic preferences of heterotrophic bacteria.</title>
        <authorList>
            <person name="Gralka M."/>
        </authorList>
    </citation>
    <scope>NUCLEOTIDE SEQUENCE [LARGE SCALE GENOMIC DNA]</scope>
    <source>
        <strain evidence="1 2">4G03</strain>
    </source>
</reference>
<proteinExistence type="predicted"/>
<evidence type="ECO:0000313" key="2">
    <source>
        <dbReference type="Proteomes" id="UP001242342"/>
    </source>
</evidence>
<evidence type="ECO:0008006" key="3">
    <source>
        <dbReference type="Google" id="ProtNLM"/>
    </source>
</evidence>
<gene>
    <name evidence="1" type="ORF">Q8W23_12300</name>
</gene>